<dbReference type="GO" id="GO:0045010">
    <property type="term" value="P:actin nucleation"/>
    <property type="evidence" value="ECO:0007669"/>
    <property type="project" value="InterPro"/>
</dbReference>
<dbReference type="GO" id="GO:0048193">
    <property type="term" value="P:Golgi vesicle transport"/>
    <property type="evidence" value="ECO:0007669"/>
    <property type="project" value="TreeGrafter"/>
</dbReference>
<dbReference type="GO" id="GO:0005938">
    <property type="term" value="C:cell cortex"/>
    <property type="evidence" value="ECO:0007669"/>
    <property type="project" value="TreeGrafter"/>
</dbReference>
<dbReference type="InterPro" id="IPR029901">
    <property type="entry name" value="Spire"/>
</dbReference>
<name>A0A1D2N658_ORCCI</name>
<comment type="caution">
    <text evidence="1">The sequence shown here is derived from an EMBL/GenBank/DDBJ whole genome shotgun (WGS) entry which is preliminary data.</text>
</comment>
<dbReference type="PANTHER" id="PTHR21345">
    <property type="entry name" value="SPIRE"/>
    <property type="match status" value="1"/>
</dbReference>
<dbReference type="GO" id="GO:0030659">
    <property type="term" value="C:cytoplasmic vesicle membrane"/>
    <property type="evidence" value="ECO:0007669"/>
    <property type="project" value="TreeGrafter"/>
</dbReference>
<dbReference type="GO" id="GO:0040038">
    <property type="term" value="P:polar body extrusion after meiotic divisions"/>
    <property type="evidence" value="ECO:0007669"/>
    <property type="project" value="TreeGrafter"/>
</dbReference>
<dbReference type="GO" id="GO:0030041">
    <property type="term" value="P:actin filament polymerization"/>
    <property type="evidence" value="ECO:0007669"/>
    <property type="project" value="TreeGrafter"/>
</dbReference>
<dbReference type="AlphaFoldDB" id="A0A1D2N658"/>
<dbReference type="GO" id="GO:0003779">
    <property type="term" value="F:actin binding"/>
    <property type="evidence" value="ECO:0007669"/>
    <property type="project" value="InterPro"/>
</dbReference>
<gene>
    <name evidence="1" type="ORF">Ocin01_05922</name>
</gene>
<dbReference type="OrthoDB" id="10043757at2759"/>
<dbReference type="GO" id="GO:0036089">
    <property type="term" value="P:cleavage furrow formation"/>
    <property type="evidence" value="ECO:0007669"/>
    <property type="project" value="TreeGrafter"/>
</dbReference>
<proteinExistence type="predicted"/>
<dbReference type="GO" id="GO:0008017">
    <property type="term" value="F:microtubule binding"/>
    <property type="evidence" value="ECO:0007669"/>
    <property type="project" value="TreeGrafter"/>
</dbReference>
<reference evidence="1 2" key="1">
    <citation type="journal article" date="2016" name="Genome Biol. Evol.">
        <title>Gene Family Evolution Reflects Adaptation to Soil Environmental Stressors in the Genome of the Collembolan Orchesella cincta.</title>
        <authorList>
            <person name="Faddeeva-Vakhrusheva A."/>
            <person name="Derks M.F."/>
            <person name="Anvar S.Y."/>
            <person name="Agamennone V."/>
            <person name="Suring W."/>
            <person name="Smit S."/>
            <person name="van Straalen N.M."/>
            <person name="Roelofs D."/>
        </authorList>
    </citation>
    <scope>NUCLEOTIDE SEQUENCE [LARGE SCALE GENOMIC DNA]</scope>
    <source>
        <tissue evidence="1">Mixed pool</tissue>
    </source>
</reference>
<accession>A0A1D2N658</accession>
<sequence length="138" mass="16418">MCTLKLPKRRQLQRGVKLRRLNESYFPDNPQTNEKTQHELLMEEIKSQRCRLRSVPTDELCKSKGRRDLHDIIMEYIRSRPKLRKMSERVLGPPPPKVSDPVEELMKSIRQVHHLRPVKRNSGKINARNENCPRLLYI</sequence>
<organism evidence="1 2">
    <name type="scientific">Orchesella cincta</name>
    <name type="common">Springtail</name>
    <name type="synonym">Podura cincta</name>
    <dbReference type="NCBI Taxonomy" id="48709"/>
    <lineage>
        <taxon>Eukaryota</taxon>
        <taxon>Metazoa</taxon>
        <taxon>Ecdysozoa</taxon>
        <taxon>Arthropoda</taxon>
        <taxon>Hexapoda</taxon>
        <taxon>Collembola</taxon>
        <taxon>Entomobryomorpha</taxon>
        <taxon>Entomobryoidea</taxon>
        <taxon>Orchesellidae</taxon>
        <taxon>Orchesellinae</taxon>
        <taxon>Orchesella</taxon>
    </lineage>
</organism>
<protein>
    <submittedName>
        <fullName evidence="1">Protein spire 2</fullName>
    </submittedName>
</protein>
<evidence type="ECO:0000313" key="2">
    <source>
        <dbReference type="Proteomes" id="UP000094527"/>
    </source>
</evidence>
<dbReference type="EMBL" id="LJIJ01000187">
    <property type="protein sequence ID" value="ODN00759.1"/>
    <property type="molecule type" value="Genomic_DNA"/>
</dbReference>
<dbReference type="GO" id="GO:0051295">
    <property type="term" value="P:establishment of meiotic spindle localization"/>
    <property type="evidence" value="ECO:0007669"/>
    <property type="project" value="TreeGrafter"/>
</dbReference>
<dbReference type="OMA" id="YEHRARF"/>
<keyword evidence="2" id="KW-1185">Reference proteome</keyword>
<dbReference type="GO" id="GO:0051639">
    <property type="term" value="P:actin filament network formation"/>
    <property type="evidence" value="ECO:0007669"/>
    <property type="project" value="TreeGrafter"/>
</dbReference>
<dbReference type="STRING" id="48709.A0A1D2N658"/>
<dbReference type="PANTHER" id="PTHR21345:SF3">
    <property type="entry name" value="PROTEIN SPIRE"/>
    <property type="match status" value="1"/>
</dbReference>
<evidence type="ECO:0000313" key="1">
    <source>
        <dbReference type="EMBL" id="ODN00759.1"/>
    </source>
</evidence>
<dbReference type="Proteomes" id="UP000094527">
    <property type="component" value="Unassembled WGS sequence"/>
</dbReference>